<feature type="domain" description="Ice-binding protein C-terminal" evidence="2">
    <location>
        <begin position="269"/>
        <end position="290"/>
    </location>
</feature>
<dbReference type="NCBIfam" id="TIGR02595">
    <property type="entry name" value="PEP_CTERM"/>
    <property type="match status" value="1"/>
</dbReference>
<feature type="chain" id="PRO_5019814566" description="Ice-binding protein C-terminal domain-containing protein" evidence="1">
    <location>
        <begin position="22"/>
        <end position="300"/>
    </location>
</feature>
<dbReference type="Proteomes" id="UP000301751">
    <property type="component" value="Unassembled WGS sequence"/>
</dbReference>
<proteinExistence type="predicted"/>
<evidence type="ECO:0000313" key="4">
    <source>
        <dbReference type="Proteomes" id="UP000301751"/>
    </source>
</evidence>
<comment type="caution">
    <text evidence="3">The sequence shown here is derived from an EMBL/GenBank/DDBJ whole genome shotgun (WGS) entry which is preliminary data.</text>
</comment>
<dbReference type="EMBL" id="BJCL01000002">
    <property type="protein sequence ID" value="GCL61955.1"/>
    <property type="molecule type" value="Genomic_DNA"/>
</dbReference>
<keyword evidence="4" id="KW-1185">Reference proteome</keyword>
<dbReference type="RefSeq" id="WP_162520696.1">
    <property type="nucleotide sequence ID" value="NZ_BJCL01000002.1"/>
</dbReference>
<evidence type="ECO:0000313" key="3">
    <source>
        <dbReference type="EMBL" id="GCL61955.1"/>
    </source>
</evidence>
<sequence>MRMSNWLAGAATCLLMPVAAAIEFPKELDISVHVADVRISRAVGTVASHVDPVLAQVTDAPNFVRSDFASGKLRGSAFIQDAFGDFVLSTASLAVELRNNSAAVLSLDPGKVKLTVDATFQHSLGTESLGTVGNTLVANLAAVVVDAVGSVRSSGATNIVYRYADSVDDAPADLSLLTDVQGGFSFATPVFNADELAVDLLSSALTVLPGETLALSVLVSGTATAFAFFGGTGFSATTDFGNTASLLLDLPPGFQVRSDVPLSWVTTTPVPEPASAMLLVAGLALLWRRRAGRARGAPAP</sequence>
<accession>A0A480AQI3</accession>
<keyword evidence="1" id="KW-0732">Signal</keyword>
<dbReference type="InterPro" id="IPR013424">
    <property type="entry name" value="Ice-binding_C"/>
</dbReference>
<evidence type="ECO:0000259" key="2">
    <source>
        <dbReference type="Pfam" id="PF07589"/>
    </source>
</evidence>
<protein>
    <recommendedName>
        <fullName evidence="2">Ice-binding protein C-terminal domain-containing protein</fullName>
    </recommendedName>
</protein>
<dbReference type="Pfam" id="PF07589">
    <property type="entry name" value="PEP-CTERM"/>
    <property type="match status" value="1"/>
</dbReference>
<organism evidence="3 4">
    <name type="scientific">Pseudaquabacterium pictum</name>
    <dbReference type="NCBI Taxonomy" id="2315236"/>
    <lineage>
        <taxon>Bacteria</taxon>
        <taxon>Pseudomonadati</taxon>
        <taxon>Pseudomonadota</taxon>
        <taxon>Betaproteobacteria</taxon>
        <taxon>Burkholderiales</taxon>
        <taxon>Sphaerotilaceae</taxon>
        <taxon>Pseudaquabacterium</taxon>
    </lineage>
</organism>
<evidence type="ECO:0000256" key="1">
    <source>
        <dbReference type="SAM" id="SignalP"/>
    </source>
</evidence>
<dbReference type="AlphaFoldDB" id="A0A480AQI3"/>
<name>A0A480AQI3_9BURK</name>
<reference evidence="4" key="1">
    <citation type="submission" date="2019-03" db="EMBL/GenBank/DDBJ databases">
        <title>Aquabacterium pictum sp.nov., the first bacteriochlorophyll a-containing freshwater bacterium in the genus Aquabacterium of the class Betaproteobacteria.</title>
        <authorList>
            <person name="Hirose S."/>
            <person name="Tank M."/>
            <person name="Hara E."/>
            <person name="Tamaki H."/>
            <person name="Takaichi S."/>
            <person name="Haruta S."/>
            <person name="Hanada S."/>
        </authorList>
    </citation>
    <scope>NUCLEOTIDE SEQUENCE [LARGE SCALE GENOMIC DNA]</scope>
    <source>
        <strain evidence="4">W35</strain>
    </source>
</reference>
<gene>
    <name evidence="3" type="ORF">AQPW35_10360</name>
</gene>
<feature type="signal peptide" evidence="1">
    <location>
        <begin position="1"/>
        <end position="21"/>
    </location>
</feature>